<feature type="transmembrane region" description="Helical" evidence="6">
    <location>
        <begin position="26"/>
        <end position="44"/>
    </location>
</feature>
<accession>A0ABM0JG52</accession>
<evidence type="ECO:0000313" key="7">
    <source>
        <dbReference type="Proteomes" id="UP000694888"/>
    </source>
</evidence>
<keyword evidence="3 6" id="KW-0812">Transmembrane</keyword>
<evidence type="ECO:0000256" key="2">
    <source>
        <dbReference type="ARBA" id="ARBA00022448"/>
    </source>
</evidence>
<dbReference type="RefSeq" id="XP_005092925.2">
    <property type="nucleotide sequence ID" value="XM_005092868.3"/>
</dbReference>
<protein>
    <submittedName>
        <fullName evidence="8">Sodium-dependent proline transporter</fullName>
    </submittedName>
</protein>
<evidence type="ECO:0000256" key="5">
    <source>
        <dbReference type="ARBA" id="ARBA00023136"/>
    </source>
</evidence>
<dbReference type="PANTHER" id="PTHR11616">
    <property type="entry name" value="SODIUM/CHLORIDE DEPENDENT TRANSPORTER"/>
    <property type="match status" value="1"/>
</dbReference>
<feature type="transmembrane region" description="Helical" evidence="6">
    <location>
        <begin position="471"/>
        <end position="488"/>
    </location>
</feature>
<dbReference type="Pfam" id="PF00209">
    <property type="entry name" value="SNF"/>
    <property type="match status" value="2"/>
</dbReference>
<evidence type="ECO:0000256" key="1">
    <source>
        <dbReference type="ARBA" id="ARBA00004141"/>
    </source>
</evidence>
<feature type="transmembrane region" description="Helical" evidence="6">
    <location>
        <begin position="367"/>
        <end position="389"/>
    </location>
</feature>
<keyword evidence="2" id="KW-0813">Transport</keyword>
<feature type="transmembrane region" description="Helical" evidence="6">
    <location>
        <begin position="542"/>
        <end position="563"/>
    </location>
</feature>
<dbReference type="PROSITE" id="PS50267">
    <property type="entry name" value="NA_NEUROTRAN_SYMP_3"/>
    <property type="match status" value="1"/>
</dbReference>
<organism evidence="7 8">
    <name type="scientific">Aplysia californica</name>
    <name type="common">California sea hare</name>
    <dbReference type="NCBI Taxonomy" id="6500"/>
    <lineage>
        <taxon>Eukaryota</taxon>
        <taxon>Metazoa</taxon>
        <taxon>Spiralia</taxon>
        <taxon>Lophotrochozoa</taxon>
        <taxon>Mollusca</taxon>
        <taxon>Gastropoda</taxon>
        <taxon>Heterobranchia</taxon>
        <taxon>Euthyneura</taxon>
        <taxon>Tectipleura</taxon>
        <taxon>Aplysiida</taxon>
        <taxon>Aplysioidea</taxon>
        <taxon>Aplysiidae</taxon>
        <taxon>Aplysia</taxon>
    </lineage>
</organism>
<name>A0ABM0JG52_APLCA</name>
<dbReference type="PRINTS" id="PR00176">
    <property type="entry name" value="NANEUSMPORT"/>
</dbReference>
<feature type="transmembrane region" description="Helical" evidence="6">
    <location>
        <begin position="56"/>
        <end position="77"/>
    </location>
</feature>
<feature type="transmembrane region" description="Helical" evidence="6">
    <location>
        <begin position="423"/>
        <end position="442"/>
    </location>
</feature>
<feature type="transmembrane region" description="Helical" evidence="6">
    <location>
        <begin position="500"/>
        <end position="522"/>
    </location>
</feature>
<dbReference type="InterPro" id="IPR037272">
    <property type="entry name" value="SNS_sf"/>
</dbReference>
<dbReference type="InterPro" id="IPR000175">
    <property type="entry name" value="Na/ntran_symport"/>
</dbReference>
<feature type="transmembrane region" description="Helical" evidence="6">
    <location>
        <begin position="98"/>
        <end position="125"/>
    </location>
</feature>
<evidence type="ECO:0000256" key="6">
    <source>
        <dbReference type="SAM" id="Phobius"/>
    </source>
</evidence>
<reference evidence="8" key="1">
    <citation type="submission" date="2025-08" db="UniProtKB">
        <authorList>
            <consortium name="RefSeq"/>
        </authorList>
    </citation>
    <scope>IDENTIFICATION</scope>
</reference>
<evidence type="ECO:0000313" key="8">
    <source>
        <dbReference type="RefSeq" id="XP_005092925.2"/>
    </source>
</evidence>
<feature type="transmembrane region" description="Helical" evidence="6">
    <location>
        <begin position="256"/>
        <end position="276"/>
    </location>
</feature>
<feature type="transmembrane region" description="Helical" evidence="6">
    <location>
        <begin position="583"/>
        <end position="603"/>
    </location>
</feature>
<dbReference type="Proteomes" id="UP000694888">
    <property type="component" value="Unplaced"/>
</dbReference>
<dbReference type="PANTHER" id="PTHR11616:SF231">
    <property type="entry name" value="SODIUM-DEPENDENT PROLINE TRANSPORTER"/>
    <property type="match status" value="1"/>
</dbReference>
<feature type="transmembrane region" description="Helical" evidence="6">
    <location>
        <begin position="288"/>
        <end position="307"/>
    </location>
</feature>
<keyword evidence="4 6" id="KW-1133">Transmembrane helix</keyword>
<keyword evidence="5 6" id="KW-0472">Membrane</keyword>
<dbReference type="SUPFAM" id="SSF161070">
    <property type="entry name" value="SNF-like"/>
    <property type="match status" value="1"/>
</dbReference>
<gene>
    <name evidence="8" type="primary">LOC101848498</name>
</gene>
<evidence type="ECO:0000256" key="3">
    <source>
        <dbReference type="ARBA" id="ARBA00022692"/>
    </source>
</evidence>
<comment type="subcellular location">
    <subcellularLocation>
        <location evidence="1">Membrane</location>
        <topology evidence="1">Multi-pass membrane protein</topology>
    </subcellularLocation>
</comment>
<proteinExistence type="predicted"/>
<dbReference type="GeneID" id="101848498"/>
<sequence>MFTFDEASVGGEFEVERGSWTGRLDFILSGIGYTVGLGNVWRFPYKAFEHEGGSFLLPYIIIMVACGFPLYFMDIALGQFSSEGPITVWKMAPLFTGIGYAVVITNMFVCLYYNVLIAYAIYYAMVSFVNLDDDLPWQTCGNWWNTENCTAQRYHHAGPATPIQNQTVEYIMESIIKCMQNKADSFNYTDEQISTFNSTSLALNRFQELREFCMSDLMTERNVSSMANITSPAEEYFMRYVQRSHESTGLGDVGGVSVKLCLSLLMAWFFIFACIVKGVKTMGKVVHVTATVPFILLMVLLIKGITLEGHMAGIKFYVIPKWENLVNLKIWSDAASHTLYSLGIGFGGMLTLASYNKFHNNCYRDAIVVAMTDCVSSILAGMAIFSVLGHMGHITHASMEELPYRFQPHALAYIAYPDGLTRLPAASFWSFIFFLMLVNLGLDSQFGMMETVIVSLSDVFPRVLRTHKAKFAGVCCLLGFLCGIPMTTKGGSQVLSLLETYSSSFNLLTIALAEIVCVCYCYGINEFRKDIKMMIGFEPMYYWIITWSVLSPLVLAFIFVMMIYQQVKSESKLPPWAEAIGRIIELVPIVAMLVVGGVQAYRYGWPNMIRRHKSWGPALPEDRIGDDRYTIRVWNKNTSSLSEDDVKVHEMLPPYSISKDATAPDYRNGLGVVNHGYCDTDNSSV</sequence>
<evidence type="ECO:0000256" key="4">
    <source>
        <dbReference type="ARBA" id="ARBA00022989"/>
    </source>
</evidence>
<keyword evidence="7" id="KW-1185">Reference proteome</keyword>